<evidence type="ECO:0000313" key="5">
    <source>
        <dbReference type="EMBL" id="KAJ8035418.1"/>
    </source>
</evidence>
<evidence type="ECO:0000256" key="2">
    <source>
        <dbReference type="SAM" id="SignalP"/>
    </source>
</evidence>
<keyword evidence="2" id="KW-0732">Signal</keyword>
<name>A0A9Q1BXW4_HOLLE</name>
<evidence type="ECO:0000259" key="4">
    <source>
        <dbReference type="PROSITE" id="PS50837"/>
    </source>
</evidence>
<keyword evidence="1" id="KW-1133">Transmembrane helix</keyword>
<dbReference type="PROSITE" id="PS50835">
    <property type="entry name" value="IG_LIKE"/>
    <property type="match status" value="1"/>
</dbReference>
<dbReference type="OrthoDB" id="120976at2759"/>
<evidence type="ECO:0000313" key="6">
    <source>
        <dbReference type="Proteomes" id="UP001152320"/>
    </source>
</evidence>
<dbReference type="SUPFAM" id="SSF52540">
    <property type="entry name" value="P-loop containing nucleoside triphosphate hydrolases"/>
    <property type="match status" value="1"/>
</dbReference>
<evidence type="ECO:0008006" key="7">
    <source>
        <dbReference type="Google" id="ProtNLM"/>
    </source>
</evidence>
<protein>
    <recommendedName>
        <fullName evidence="7">Ig-like domain-containing protein</fullName>
    </recommendedName>
</protein>
<organism evidence="5 6">
    <name type="scientific">Holothuria leucospilota</name>
    <name type="common">Black long sea cucumber</name>
    <name type="synonym">Mertensiothuria leucospilota</name>
    <dbReference type="NCBI Taxonomy" id="206669"/>
    <lineage>
        <taxon>Eukaryota</taxon>
        <taxon>Metazoa</taxon>
        <taxon>Echinodermata</taxon>
        <taxon>Eleutherozoa</taxon>
        <taxon>Echinozoa</taxon>
        <taxon>Holothuroidea</taxon>
        <taxon>Aspidochirotacea</taxon>
        <taxon>Aspidochirotida</taxon>
        <taxon>Holothuriidae</taxon>
        <taxon>Holothuria</taxon>
    </lineage>
</organism>
<dbReference type="Gene3D" id="3.40.50.300">
    <property type="entry name" value="P-loop containing nucleotide triphosphate hydrolases"/>
    <property type="match status" value="1"/>
</dbReference>
<dbReference type="PANTHER" id="PTHR46312:SF2">
    <property type="entry name" value="NUCLEOTIDE-BINDING OLIGOMERIZATION DOMAIN-CONTAINING PROTEIN 2-LIKE"/>
    <property type="match status" value="1"/>
</dbReference>
<proteinExistence type="predicted"/>
<gene>
    <name evidence="5" type="ORF">HOLleu_22642</name>
</gene>
<dbReference type="InterPro" id="IPR036179">
    <property type="entry name" value="Ig-like_dom_sf"/>
</dbReference>
<reference evidence="5" key="1">
    <citation type="submission" date="2021-10" db="EMBL/GenBank/DDBJ databases">
        <title>Tropical sea cucumber genome reveals ecological adaptation and Cuvierian tubules defense mechanism.</title>
        <authorList>
            <person name="Chen T."/>
        </authorList>
    </citation>
    <scope>NUCLEOTIDE SEQUENCE</scope>
    <source>
        <strain evidence="5">Nanhai2018</strain>
        <tissue evidence="5">Muscle</tissue>
    </source>
</reference>
<evidence type="ECO:0000256" key="1">
    <source>
        <dbReference type="SAM" id="Phobius"/>
    </source>
</evidence>
<comment type="caution">
    <text evidence="5">The sequence shown here is derived from an EMBL/GenBank/DDBJ whole genome shotgun (WGS) entry which is preliminary data.</text>
</comment>
<dbReference type="EMBL" id="JAIZAY010000010">
    <property type="protein sequence ID" value="KAJ8035418.1"/>
    <property type="molecule type" value="Genomic_DNA"/>
</dbReference>
<evidence type="ECO:0000259" key="3">
    <source>
        <dbReference type="PROSITE" id="PS50835"/>
    </source>
</evidence>
<dbReference type="AlphaFoldDB" id="A0A9Q1BXW4"/>
<feature type="domain" description="NACHT" evidence="4">
    <location>
        <begin position="371"/>
        <end position="460"/>
    </location>
</feature>
<keyword evidence="1" id="KW-0472">Membrane</keyword>
<accession>A0A9Q1BXW4</accession>
<dbReference type="InterPro" id="IPR027417">
    <property type="entry name" value="P-loop_NTPase"/>
</dbReference>
<dbReference type="Proteomes" id="UP001152320">
    <property type="component" value="Chromosome 10"/>
</dbReference>
<feature type="domain" description="Ig-like" evidence="3">
    <location>
        <begin position="132"/>
        <end position="232"/>
    </location>
</feature>
<dbReference type="SUPFAM" id="SSF48726">
    <property type="entry name" value="Immunoglobulin"/>
    <property type="match status" value="1"/>
</dbReference>
<dbReference type="PROSITE" id="PS50837">
    <property type="entry name" value="NACHT"/>
    <property type="match status" value="1"/>
</dbReference>
<dbReference type="InterPro" id="IPR007111">
    <property type="entry name" value="NACHT_NTPase"/>
</dbReference>
<dbReference type="PANTHER" id="PTHR46312">
    <property type="entry name" value="NACHT DOMAIN-CONTAINING PROTEIN"/>
    <property type="match status" value="1"/>
</dbReference>
<dbReference type="Pfam" id="PF05729">
    <property type="entry name" value="NACHT"/>
    <property type="match status" value="1"/>
</dbReference>
<feature type="transmembrane region" description="Helical" evidence="1">
    <location>
        <begin position="277"/>
        <end position="300"/>
    </location>
</feature>
<keyword evidence="6" id="KW-1185">Reference proteome</keyword>
<feature type="signal peptide" evidence="2">
    <location>
        <begin position="1"/>
        <end position="22"/>
    </location>
</feature>
<sequence>MMGFLSELVAVTLVSSVLQTCAITSCPRIVKVEKGTNYSITCTAETNVNDFYWYKGPATDHDLVGKLENGTKSISDRYKDDYDVSLLGGLVILNAGINHESRYDLVTFDANGNPEEERVIVNITISPDIPCPLISNCTSCEHCKLPQTKKSGTLTCKVEGSRPQVPLKWKTVSQSGISVLAYRPEIQQSDASTDSWDSSVSLEYKITVPCEAKIVLQCVAEDTQQILNSTVSKIEISTDQCDTIPINGTSPPVMPPLVISPSSPPVISPTSPSSSPAVVIILTTLFIVLLIGFILLIVIYRCKRNKNAGQIVRLLKDKYKQFCYLQPLPWGKGIHIAALYTDNNCTVTDKSGISSISSNELRTPKSIMSQRLVIFMGEHGGGRTTFLKQVVYEWTEGVDDIFLLIFIPLKDVQTDKTLSKYLIEDIPVLKTSKFKTGHVEAILQDKDKHCLVILDGLEDLPESFRNGIGDTGNQTEDARNLVTIGELIQGKRHWKYSNLHVWISSREADCASSWCPKDYVKVEMERFSKDQFTTYIRKCCVYYVSYIQGEERKEVTYVPSKDSTSEIMFQQEETTKENNEVLMKVQNFLEENNVLRDYENSPLLINLMIHILAAKYTSAYGYLNDVEISNMTTLLRIVIYCMKERYVNKNPSFSTKDFNDLVNKLGEVALQERANLGVKDSKFWDKEIGEKNVKPACKIGLLKLTKDSPSTAKFSGIEFQHLHIQEYLAASYILSTGKCISNYEQILEQCGEEKVERIKKIFSELRNPILNVL</sequence>
<keyword evidence="1" id="KW-0812">Transmembrane</keyword>
<dbReference type="InterPro" id="IPR007110">
    <property type="entry name" value="Ig-like_dom"/>
</dbReference>
<feature type="chain" id="PRO_5040306216" description="Ig-like domain-containing protein" evidence="2">
    <location>
        <begin position="23"/>
        <end position="773"/>
    </location>
</feature>